<dbReference type="KEGG" id="kfa:Q73A0000_03350"/>
<evidence type="ECO:0000313" key="2">
    <source>
        <dbReference type="Proteomes" id="UP000594195"/>
    </source>
</evidence>
<dbReference type="EMBL" id="CP040442">
    <property type="protein sequence ID" value="QOW09467.1"/>
    <property type="molecule type" value="Genomic_DNA"/>
</dbReference>
<dbReference type="AlphaFoldDB" id="A0A7M2Y5E8"/>
<dbReference type="RefSeq" id="WP_193812681.1">
    <property type="nucleotide sequence ID" value="NZ_CP040442.1"/>
</dbReference>
<proteinExistence type="predicted"/>
<dbReference type="Proteomes" id="UP000594195">
    <property type="component" value="Chromosome"/>
</dbReference>
<keyword evidence="2" id="KW-1185">Reference proteome</keyword>
<evidence type="ECO:0008006" key="3">
    <source>
        <dbReference type="Google" id="ProtNLM"/>
    </source>
</evidence>
<name>A0A7M2Y5E8_9FLAO</name>
<gene>
    <name evidence="1" type="ORF">Q73A0000_03350</name>
</gene>
<reference evidence="1 2" key="1">
    <citation type="submission" date="2019-05" db="EMBL/GenBank/DDBJ databases">
        <title>Chryseobacterium sp. isolated from King George Island, maritime Antarctica.</title>
        <authorList>
            <person name="Peng X."/>
        </authorList>
    </citation>
    <scope>NUCLEOTIDE SEQUENCE [LARGE SCALE GENOMIC DNA]</scope>
    <source>
        <strain evidence="1 2">7-3A</strain>
    </source>
</reference>
<accession>A0A7M2Y5E8</accession>
<organism evidence="1 2">
    <name type="scientific">Kaistella flava</name>
    <name type="common">ex Peng et al. 2021</name>
    <dbReference type="NCBI Taxonomy" id="2038776"/>
    <lineage>
        <taxon>Bacteria</taxon>
        <taxon>Pseudomonadati</taxon>
        <taxon>Bacteroidota</taxon>
        <taxon>Flavobacteriia</taxon>
        <taxon>Flavobacteriales</taxon>
        <taxon>Weeksellaceae</taxon>
        <taxon>Chryseobacterium group</taxon>
        <taxon>Kaistella</taxon>
    </lineage>
</organism>
<evidence type="ECO:0000313" key="1">
    <source>
        <dbReference type="EMBL" id="QOW09467.1"/>
    </source>
</evidence>
<sequence length="366" mass="42629">MKQISFLSLFLTVFISAQKFKPAVVTFNNDDEKIGNVAYNNPIMTPQTFEFKEGSEQAKKLGKREIKEVNITDKAKFIKAEIEISRHPENLQNLENNKNFHIKKEEHFIEQIAFGKYNLYKYSDDMNKAYFYSSEDSDGIKPLLFKEYFLNENAKASNKEYLTVLEKINCGNNNYKNVLYLESSLTNYFNEINQCNGETNTEYKKPNDYIEHKIYGAYSQVKDPNETGFGGGYEFEYHLPLNNYSFAVAAAPGFFVYNEKKDLAYREYSTKSIISFPILLRYYPIKTKDFKMYASYSIVNFSQMNQTYMSYNNQEEKIGGFTAFENNFFELGLRIKTLEAFARFHSRSGGEAISLGLKYNIYSTKK</sequence>
<protein>
    <recommendedName>
        <fullName evidence="3">Outer membrane protein beta-barrel domain-containing protein</fullName>
    </recommendedName>
</protein>